<protein>
    <submittedName>
        <fullName evidence="12">Uncharacterized protein</fullName>
    </submittedName>
</protein>
<dbReference type="FunFam" id="3.40.640.10:FF:000030">
    <property type="entry name" value="Low-specificity L-threonine aldolase"/>
    <property type="match status" value="1"/>
</dbReference>
<dbReference type="VEuPathDB" id="FungiDB:ATCC64974_30190"/>
<feature type="region of interest" description="Disordered" evidence="9">
    <location>
        <begin position="1342"/>
        <end position="1379"/>
    </location>
</feature>
<evidence type="ECO:0000313" key="12">
    <source>
        <dbReference type="EMBL" id="GAQ40734.1"/>
    </source>
</evidence>
<dbReference type="FunFam" id="2.60.200.20:FF:000065">
    <property type="entry name" value="Serine/threonine-protein kinase RAD53"/>
    <property type="match status" value="1"/>
</dbReference>
<dbReference type="PROSITE" id="PS00108">
    <property type="entry name" value="PROTEIN_KINASE_ST"/>
    <property type="match status" value="1"/>
</dbReference>
<feature type="region of interest" description="Disordered" evidence="9">
    <location>
        <begin position="1086"/>
        <end position="1145"/>
    </location>
</feature>
<keyword evidence="4 8" id="KW-0547">Nucleotide-binding</keyword>
<dbReference type="SUPFAM" id="SSF56112">
    <property type="entry name" value="Protein kinase-like (PK-like)"/>
    <property type="match status" value="1"/>
</dbReference>
<organism evidence="12 13">
    <name type="scientific">Aspergillus niger</name>
    <dbReference type="NCBI Taxonomy" id="5061"/>
    <lineage>
        <taxon>Eukaryota</taxon>
        <taxon>Fungi</taxon>
        <taxon>Dikarya</taxon>
        <taxon>Ascomycota</taxon>
        <taxon>Pezizomycotina</taxon>
        <taxon>Eurotiomycetes</taxon>
        <taxon>Eurotiomycetidae</taxon>
        <taxon>Eurotiales</taxon>
        <taxon>Aspergillaceae</taxon>
        <taxon>Aspergillus</taxon>
        <taxon>Aspergillus subgen. Circumdati</taxon>
    </lineage>
</organism>
<dbReference type="FunFam" id="1.10.510.10:FF:000861">
    <property type="entry name" value="Serine/threonine-protein kinase RAD53"/>
    <property type="match status" value="1"/>
</dbReference>
<dbReference type="VEuPathDB" id="FungiDB:ASPNIDRAFT2_1210278"/>
<dbReference type="GO" id="GO:0006545">
    <property type="term" value="P:glycine biosynthetic process"/>
    <property type="evidence" value="ECO:0007669"/>
    <property type="project" value="TreeGrafter"/>
</dbReference>
<dbReference type="VEuPathDB" id="FungiDB:An15g03260"/>
<feature type="binding site" evidence="8">
    <location>
        <position position="634"/>
    </location>
    <ligand>
        <name>ATP</name>
        <dbReference type="ChEBI" id="CHEBI:30616"/>
    </ligand>
</feature>
<feature type="domain" description="Protein kinase" evidence="11">
    <location>
        <begin position="605"/>
        <end position="888"/>
    </location>
</feature>
<feature type="region of interest" description="Disordered" evidence="9">
    <location>
        <begin position="1"/>
        <end position="20"/>
    </location>
</feature>
<dbReference type="GO" id="GO:0008732">
    <property type="term" value="F:L-allo-threonine aldolase activity"/>
    <property type="evidence" value="ECO:0007669"/>
    <property type="project" value="TreeGrafter"/>
</dbReference>
<feature type="compositionally biased region" description="Polar residues" evidence="9">
    <location>
        <begin position="1"/>
        <end position="17"/>
    </location>
</feature>
<dbReference type="InterPro" id="IPR008984">
    <property type="entry name" value="SMAD_FHA_dom_sf"/>
</dbReference>
<dbReference type="GO" id="GO:0005829">
    <property type="term" value="C:cytosol"/>
    <property type="evidence" value="ECO:0007669"/>
    <property type="project" value="TreeGrafter"/>
</dbReference>
<dbReference type="GO" id="GO:0004672">
    <property type="term" value="F:protein kinase activity"/>
    <property type="evidence" value="ECO:0007669"/>
    <property type="project" value="InterPro"/>
</dbReference>
<dbReference type="PANTHER" id="PTHR48097">
    <property type="entry name" value="L-THREONINE ALDOLASE-RELATED"/>
    <property type="match status" value="1"/>
</dbReference>
<dbReference type="Pfam" id="PF00069">
    <property type="entry name" value="Pkinase"/>
    <property type="match status" value="1"/>
</dbReference>
<evidence type="ECO:0000256" key="4">
    <source>
        <dbReference type="ARBA" id="ARBA00022741"/>
    </source>
</evidence>
<feature type="compositionally biased region" description="Basic residues" evidence="9">
    <location>
        <begin position="1370"/>
        <end position="1379"/>
    </location>
</feature>
<dbReference type="SUPFAM" id="SSF53383">
    <property type="entry name" value="PLP-dependent transferases"/>
    <property type="match status" value="1"/>
</dbReference>
<evidence type="ECO:0000256" key="9">
    <source>
        <dbReference type="SAM" id="MobiDB-lite"/>
    </source>
</evidence>
<dbReference type="EMBL" id="BCMY01000005">
    <property type="protein sequence ID" value="GAQ40734.1"/>
    <property type="molecule type" value="Genomic_DNA"/>
</dbReference>
<dbReference type="OrthoDB" id="504170at2759"/>
<accession>A0A100IGC5</accession>
<evidence type="ECO:0000256" key="5">
    <source>
        <dbReference type="ARBA" id="ARBA00022840"/>
    </source>
</evidence>
<dbReference type="InterPro" id="IPR015422">
    <property type="entry name" value="PyrdxlP-dep_Trfase_small"/>
</dbReference>
<comment type="cofactor">
    <cofactor evidence="1">
        <name>pyridoxal 5'-phosphate</name>
        <dbReference type="ChEBI" id="CHEBI:597326"/>
    </cofactor>
</comment>
<dbReference type="InterPro" id="IPR015424">
    <property type="entry name" value="PyrdxlP-dep_Trfase"/>
</dbReference>
<dbReference type="VEuPathDB" id="FungiDB:An15g03280"/>
<dbReference type="VEuPathDB" id="FungiDB:M747DRAFT_294037"/>
<dbReference type="GO" id="GO:0005524">
    <property type="term" value="F:ATP binding"/>
    <property type="evidence" value="ECO:0007669"/>
    <property type="project" value="UniProtKB-UniRule"/>
</dbReference>
<dbReference type="InterPro" id="IPR000719">
    <property type="entry name" value="Prot_kinase_dom"/>
</dbReference>
<dbReference type="VEuPathDB" id="FungiDB:ATCC64974_30200"/>
<dbReference type="Gene3D" id="3.90.1150.10">
    <property type="entry name" value="Aspartate Aminotransferase, domain 1"/>
    <property type="match status" value="1"/>
</dbReference>
<dbReference type="SMART" id="SM00240">
    <property type="entry name" value="FHA"/>
    <property type="match status" value="1"/>
</dbReference>
<keyword evidence="7" id="KW-0456">Lyase</keyword>
<dbReference type="InterPro" id="IPR000253">
    <property type="entry name" value="FHA_dom"/>
</dbReference>
<evidence type="ECO:0000256" key="2">
    <source>
        <dbReference type="ARBA" id="ARBA00005575"/>
    </source>
</evidence>
<keyword evidence="6" id="KW-0663">Pyridoxal phosphate</keyword>
<dbReference type="SUPFAM" id="SSF49879">
    <property type="entry name" value="SMAD/FHA domain"/>
    <property type="match status" value="1"/>
</dbReference>
<dbReference type="Gene3D" id="1.10.510.10">
    <property type="entry name" value="Transferase(Phosphotransferase) domain 1"/>
    <property type="match status" value="1"/>
</dbReference>
<evidence type="ECO:0000256" key="7">
    <source>
        <dbReference type="ARBA" id="ARBA00023239"/>
    </source>
</evidence>
<comment type="caution">
    <text evidence="12">The sequence shown here is derived from an EMBL/GenBank/DDBJ whole genome shotgun (WGS) entry which is preliminary data.</text>
</comment>
<feature type="compositionally biased region" description="Basic and acidic residues" evidence="9">
    <location>
        <begin position="1342"/>
        <end position="1353"/>
    </location>
</feature>
<dbReference type="InterPro" id="IPR001597">
    <property type="entry name" value="ArAA_b-elim_lyase/Thr_aldolase"/>
</dbReference>
<proteinExistence type="inferred from homology"/>
<comment type="similarity">
    <text evidence="2">Belongs to the protein kinase superfamily. CAMK Ser/Thr protein kinase family. CHEK2 subfamily.</text>
</comment>
<dbReference type="Gene3D" id="3.40.640.10">
    <property type="entry name" value="Type I PLP-dependent aspartate aminotransferase-like (Major domain)"/>
    <property type="match status" value="1"/>
</dbReference>
<reference evidence="13" key="1">
    <citation type="journal article" date="2016" name="Genome Announc.">
        <title>Draft genome sequence of Aspergillus niger strain An76.</title>
        <authorList>
            <person name="Gong W."/>
            <person name="Cheng Z."/>
            <person name="Zhang H."/>
            <person name="Liu L."/>
            <person name="Gao P."/>
            <person name="Wang L."/>
        </authorList>
    </citation>
    <scope>NUCLEOTIDE SEQUENCE [LARGE SCALE GENOMIC DNA]</scope>
    <source>
        <strain evidence="13">An76</strain>
    </source>
</reference>
<dbReference type="InterPro" id="IPR015421">
    <property type="entry name" value="PyrdxlP-dep_Trfase_major"/>
</dbReference>
<dbReference type="InterPro" id="IPR011009">
    <property type="entry name" value="Kinase-like_dom_sf"/>
</dbReference>
<evidence type="ECO:0000259" key="10">
    <source>
        <dbReference type="PROSITE" id="PS50006"/>
    </source>
</evidence>
<dbReference type="InterPro" id="IPR023603">
    <property type="entry name" value="Low_specificity_L-TA-like"/>
</dbReference>
<dbReference type="PANTHER" id="PTHR48097:SF9">
    <property type="entry name" value="L-THREONINE ALDOLASE"/>
    <property type="match status" value="1"/>
</dbReference>
<dbReference type="Gene3D" id="2.60.200.20">
    <property type="match status" value="1"/>
</dbReference>
<dbReference type="PROSITE" id="PS50011">
    <property type="entry name" value="PROTEIN_KINASE_DOM"/>
    <property type="match status" value="1"/>
</dbReference>
<dbReference type="PROSITE" id="PS00107">
    <property type="entry name" value="PROTEIN_KINASE_ATP"/>
    <property type="match status" value="1"/>
</dbReference>
<keyword evidence="5 8" id="KW-0067">ATP-binding</keyword>
<dbReference type="OMA" id="DTRIPAY"/>
<evidence type="ECO:0000313" key="13">
    <source>
        <dbReference type="Proteomes" id="UP000068243"/>
    </source>
</evidence>
<dbReference type="InterPro" id="IPR008271">
    <property type="entry name" value="Ser/Thr_kinase_AS"/>
</dbReference>
<feature type="region of interest" description="Disordered" evidence="9">
    <location>
        <begin position="1162"/>
        <end position="1190"/>
    </location>
</feature>
<evidence type="ECO:0000256" key="6">
    <source>
        <dbReference type="ARBA" id="ARBA00022898"/>
    </source>
</evidence>
<dbReference type="Gene3D" id="3.30.200.20">
    <property type="entry name" value="Phosphorylase Kinase, domain 1"/>
    <property type="match status" value="1"/>
</dbReference>
<comment type="similarity">
    <text evidence="3">Belongs to the threonine aldolase family.</text>
</comment>
<gene>
    <name evidence="12" type="ORF">ABL_03783</name>
</gene>
<dbReference type="PaxDb" id="5061-CADANGAP00011783"/>
<evidence type="ECO:0000256" key="1">
    <source>
        <dbReference type="ARBA" id="ARBA00001933"/>
    </source>
</evidence>
<dbReference type="Proteomes" id="UP000068243">
    <property type="component" value="Unassembled WGS sequence"/>
</dbReference>
<dbReference type="InterPro" id="IPR017441">
    <property type="entry name" value="Protein_kinase_ATP_BS"/>
</dbReference>
<dbReference type="PROSITE" id="PS50006">
    <property type="entry name" value="FHA_DOMAIN"/>
    <property type="match status" value="1"/>
</dbReference>
<dbReference type="VEuPathDB" id="FungiDB:ASPNIDRAFT2_1163845"/>
<evidence type="ECO:0000256" key="3">
    <source>
        <dbReference type="ARBA" id="ARBA00006966"/>
    </source>
</evidence>
<dbReference type="Pfam" id="PF01212">
    <property type="entry name" value="Beta_elim_lyase"/>
    <property type="match status" value="1"/>
</dbReference>
<dbReference type="VEuPathDB" id="FungiDB:M747DRAFT_368576"/>
<dbReference type="Pfam" id="PF00498">
    <property type="entry name" value="FHA"/>
    <property type="match status" value="1"/>
</dbReference>
<name>A0A100IGC5_ASPNG</name>
<dbReference type="GO" id="GO:0006567">
    <property type="term" value="P:L-threonine catabolic process"/>
    <property type="evidence" value="ECO:0007669"/>
    <property type="project" value="TreeGrafter"/>
</dbReference>
<dbReference type="CDD" id="cd06502">
    <property type="entry name" value="TA_like"/>
    <property type="match status" value="1"/>
</dbReference>
<feature type="domain" description="FHA" evidence="10">
    <location>
        <begin position="457"/>
        <end position="510"/>
    </location>
</feature>
<dbReference type="FunFam" id="3.30.200.20:FF:000470">
    <property type="entry name" value="Serine/threonine-protein kinase RAD53"/>
    <property type="match status" value="1"/>
</dbReference>
<evidence type="ECO:0000256" key="8">
    <source>
        <dbReference type="PROSITE-ProRule" id="PRU10141"/>
    </source>
</evidence>
<dbReference type="NCBIfam" id="NF041359">
    <property type="entry name" value="GntG_guanitoxin"/>
    <property type="match status" value="1"/>
</dbReference>
<evidence type="ECO:0000259" key="11">
    <source>
        <dbReference type="PROSITE" id="PS50011"/>
    </source>
</evidence>
<dbReference type="SMART" id="SM00220">
    <property type="entry name" value="S_TKc"/>
    <property type="match status" value="1"/>
</dbReference>
<sequence>MASVSTASNGSRPSTWQGAGAAEFDLRSDTMTKPTPAMLEAICQTTLLDDVFGEDPVTNDLEAYVAERTQHESALLVMSGTMGNQVAIRTHLKEPPYSVLCDHRSHIICYEAGGVSSLTGATVMPIIPKNGVHLTLEDIKKHAVLSDNIHYCPTKLISLENTLDGLVMPLSEARRITEWAHQNNIKVHLDGARLWEAVVSGAGSLPDYTTLFDSVSLCFSKGLGAPIGSIIVGSNEFIKKARWFRKSIGGGVRQAGVISAAARVAVEETFGPDPNGQQGKLLGSHQRAKKVADMWISRGGKLSHPVETNMVWLDVEGSGLGPDDLAEIGREKGLKLGGSRIVVHYQVSEESLSRLEQVFEAALSKKMEATQESTQPCTDPRRMGYNNSALHEDDLTDIVCILHPNSPAAHDAVAATARHAPQHILQRDALEYECSDTAALDFALRLSSNVYDANTGFCFGRNRARCDLLIADANSKRISNTHFRIYLTQDGIIMLEDTSTNGTIVDNCRLRKIQREKSRMLVNGSVIQVPNGEGQSSEEVRFIVRLPSREGFVMQYTENMLRYFEKIETQRAGAAQPRARTTPAPTLQIASPNTYGMHWSGGSIYNVTGQIGKGAFATVYKLATKQHGSVYAAKELDKRRWMKNGILDKKVDNEMQIMKDLKHPNIVQYVDHHEHDRWIYIIMEYVPGGELSTYLQSHGRIAEAQVRTMARQILHALHYLHKRKITHRDIKPDNILISSLDPLRVKLSDFGLSKVVQEETFLRTFCGTLLYCAPEVYPEYDTYRRGEVRKRRRLGDPPPKTSPYDQSVDMWSLGAVLFHLLSGVPPFAPRGDDRGAQMLRIIMTEDADYSELRKAGVSEDGIDFVARLLNRDPQSRPNERECFRHPWIAGVADIDDYDDDDLFLGVPDELSDIGEDLEDEIDASQLSLNDKPAAEVAAEEDDELAQAKKIKLEYPPEEIRYPSLPSFDSFSALQPVSQSTPKRLFGEITPSILRSSHALGDKVDAFEGDDFGLHDFVSSTGESIISDGNSLNSILSLPENPVAGSAPSLMGAENLVGQLNMNSSHPGLNNIPRHVEVPGPQTSVAAEVPKDKAPEAPPQTTIDDETPKASKFNRRIELPIPDTASERSSPETTTGKTNDGHAEPDAAPEEVFDIELANTIDAKTGQRLPDLPKREDNEPSLQPAFDQTPGPILNTVTQLSKSRPLLGKLTTLPGSIFELTIPLEARMTSWGRGPQATVCYPEPMDTRIPAYALEVTFWAPAIETKIAAGHDWMTVPGVMAILSTKTRKCIWVNGTELRRGPENDNGGEGFHFGKLYTGDVITVYQHRNKFLKFACEFYHGDSARSRPDEEKGFTVRKVLMPKEKAANRQPARKVPHGKK</sequence>